<comment type="catalytic activity">
    <reaction evidence="8">
        <text>2 GTP = 3',3'-c-di-GMP + 2 diphosphate</text>
        <dbReference type="Rhea" id="RHEA:24898"/>
        <dbReference type="ChEBI" id="CHEBI:33019"/>
        <dbReference type="ChEBI" id="CHEBI:37565"/>
        <dbReference type="ChEBI" id="CHEBI:58805"/>
        <dbReference type="EC" id="2.7.7.65"/>
    </reaction>
</comment>
<dbReference type="InterPro" id="IPR009050">
    <property type="entry name" value="Globin-like_sf"/>
</dbReference>
<keyword evidence="9" id="KW-0175">Coiled coil</keyword>
<dbReference type="InterPro" id="IPR044398">
    <property type="entry name" value="Globin-sensor_dom"/>
</dbReference>
<dbReference type="GO" id="GO:0043709">
    <property type="term" value="P:cell adhesion involved in single-species biofilm formation"/>
    <property type="evidence" value="ECO:0007669"/>
    <property type="project" value="TreeGrafter"/>
</dbReference>
<evidence type="ECO:0000313" key="12">
    <source>
        <dbReference type="Proteomes" id="UP000000745"/>
    </source>
</evidence>
<dbReference type="GO" id="GO:0052621">
    <property type="term" value="F:diguanylate cyclase activity"/>
    <property type="evidence" value="ECO:0007669"/>
    <property type="project" value="UniProtKB-EC"/>
</dbReference>
<dbReference type="FunFam" id="3.30.70.270:FF:000001">
    <property type="entry name" value="Diguanylate cyclase domain protein"/>
    <property type="match status" value="1"/>
</dbReference>
<evidence type="ECO:0000256" key="8">
    <source>
        <dbReference type="ARBA" id="ARBA00034247"/>
    </source>
</evidence>
<dbReference type="Pfam" id="PF21118">
    <property type="entry name" value="DosC_2nd"/>
    <property type="match status" value="1"/>
</dbReference>
<dbReference type="Gene3D" id="3.30.70.270">
    <property type="match status" value="1"/>
</dbReference>
<dbReference type="InterPro" id="IPR048442">
    <property type="entry name" value="DosC_2nd"/>
</dbReference>
<dbReference type="InterPro" id="IPR050469">
    <property type="entry name" value="Diguanylate_Cyclase"/>
</dbReference>
<evidence type="ECO:0000256" key="9">
    <source>
        <dbReference type="SAM" id="Coils"/>
    </source>
</evidence>
<dbReference type="GO" id="GO:0020037">
    <property type="term" value="F:heme binding"/>
    <property type="evidence" value="ECO:0007669"/>
    <property type="project" value="InterPro"/>
</dbReference>
<accession>B7LMM6</accession>
<dbReference type="PANTHER" id="PTHR45138">
    <property type="entry name" value="REGULATORY COMPONENTS OF SENSORY TRANSDUCTION SYSTEM"/>
    <property type="match status" value="1"/>
</dbReference>
<dbReference type="GO" id="GO:0005525">
    <property type="term" value="F:GTP binding"/>
    <property type="evidence" value="ECO:0007669"/>
    <property type="project" value="UniProtKB-KW"/>
</dbReference>
<dbReference type="GO" id="GO:0005886">
    <property type="term" value="C:plasma membrane"/>
    <property type="evidence" value="ECO:0007669"/>
    <property type="project" value="TreeGrafter"/>
</dbReference>
<dbReference type="HOGENOM" id="CLU_000445_11_5_6"/>
<evidence type="ECO:0000259" key="10">
    <source>
        <dbReference type="PROSITE" id="PS50887"/>
    </source>
</evidence>
<dbReference type="PANTHER" id="PTHR45138:SF9">
    <property type="entry name" value="DIGUANYLATE CYCLASE DGCM-RELATED"/>
    <property type="match status" value="1"/>
</dbReference>
<dbReference type="EMBL" id="CU928158">
    <property type="protein sequence ID" value="CAQ90159.1"/>
    <property type="molecule type" value="Genomic_DNA"/>
</dbReference>
<dbReference type="SUPFAM" id="SSF55073">
    <property type="entry name" value="Nucleotide cyclase"/>
    <property type="match status" value="1"/>
</dbReference>
<dbReference type="InterPro" id="IPR043128">
    <property type="entry name" value="Rev_trsase/Diguanyl_cyclase"/>
</dbReference>
<comment type="pathway">
    <text evidence="2">Purine metabolism; 3',5'-cyclic di-GMP biosynthesis.</text>
</comment>
<feature type="coiled-coil region" evidence="9">
    <location>
        <begin position="389"/>
        <end position="416"/>
    </location>
</feature>
<evidence type="ECO:0000256" key="1">
    <source>
        <dbReference type="ARBA" id="ARBA00001946"/>
    </source>
</evidence>
<dbReference type="InterPro" id="IPR012292">
    <property type="entry name" value="Globin/Proto"/>
</dbReference>
<dbReference type="CDD" id="cd01949">
    <property type="entry name" value="GGDEF"/>
    <property type="match status" value="1"/>
</dbReference>
<keyword evidence="5" id="KW-0547">Nucleotide-binding</keyword>
<evidence type="ECO:0000313" key="11">
    <source>
        <dbReference type="EMBL" id="CAQ90159.1"/>
    </source>
</evidence>
<evidence type="ECO:0000256" key="6">
    <source>
        <dbReference type="ARBA" id="ARBA00023134"/>
    </source>
</evidence>
<dbReference type="GO" id="GO:0019825">
    <property type="term" value="F:oxygen binding"/>
    <property type="evidence" value="ECO:0007669"/>
    <property type="project" value="InterPro"/>
</dbReference>
<keyword evidence="6" id="KW-0342">GTP-binding</keyword>
<evidence type="ECO:0000256" key="2">
    <source>
        <dbReference type="ARBA" id="ARBA00004665"/>
    </source>
</evidence>
<dbReference type="SUPFAM" id="SSF46458">
    <property type="entry name" value="Globin-like"/>
    <property type="match status" value="1"/>
</dbReference>
<dbReference type="InterPro" id="IPR029787">
    <property type="entry name" value="Nucleotide_cyclase"/>
</dbReference>
<protein>
    <recommendedName>
        <fullName evidence="4">Diguanylate cyclase DosC</fullName>
        <ecNumber evidence="3">2.7.7.65</ecNumber>
    </recommendedName>
    <alternativeName>
        <fullName evidence="7">Direct oxygen-sensing cyclase</fullName>
    </alternativeName>
</protein>
<organism evidence="11 12">
    <name type="scientific">Escherichia fergusonii (strain ATCC 35469 / DSM 13698 / CCUG 18766 / IAM 14443 / JCM 21226 / LMG 7866 / NBRC 102419 / NCTC 12128 / CDC 0568-73)</name>
    <dbReference type="NCBI Taxonomy" id="585054"/>
    <lineage>
        <taxon>Bacteria</taxon>
        <taxon>Pseudomonadati</taxon>
        <taxon>Pseudomonadota</taxon>
        <taxon>Gammaproteobacteria</taxon>
        <taxon>Enterobacterales</taxon>
        <taxon>Enterobacteriaceae</taxon>
        <taxon>Escherichia</taxon>
    </lineage>
</organism>
<evidence type="ECO:0000256" key="7">
    <source>
        <dbReference type="ARBA" id="ARBA00029839"/>
    </source>
</evidence>
<dbReference type="Pfam" id="PF00990">
    <property type="entry name" value="GGDEF"/>
    <property type="match status" value="1"/>
</dbReference>
<dbReference type="PROSITE" id="PS50887">
    <property type="entry name" value="GGDEF"/>
    <property type="match status" value="1"/>
</dbReference>
<dbReference type="AlphaFoldDB" id="B7LMM6"/>
<evidence type="ECO:0000256" key="3">
    <source>
        <dbReference type="ARBA" id="ARBA00012528"/>
    </source>
</evidence>
<sequence length="472" mass="53839">MAGSTMEQVESGSDDLLFTEWQTLINQTPVAAHELLLSLSDKELHHLVTIFYDYMLSHTESALFLNTEQVNSRLSSSMFHWLRAVLGSSQQDLHELLAKQHEIGIVHARIGLPIDLVARAARKIKEELYQILALRKVAAAHIITDAICFSGLAIDTAIEAMTASYSPSVQNSVNAEEQYRLLTIYDDINVERERQIRSLTDWENQFIYNIATGLPIKDLVFLSKSEFGMWFAHKGKHILGKSVLLSGMETLMKKIDHHLKQELPLHAQLTTDERLKLLQEIRQLTAQIHILLSSMFEDLVKEENGKDSLTQLLNRRFIPTIMRREISIALHSRKPFALAMLDIDYFKQINDRYGHNAGDNTLKNVSAMIYEHIRSSDYVFRYGGEEFMILLVETELSQAKIILENLRNKMAGLRIQASASESFSVTVSIGVAEYDYHPDYKLLIEKADSALYYAKSQGRNRVEVFQPHMTNG</sequence>
<gene>
    <name evidence="11" type="ordered locus">EFER_2664</name>
</gene>
<reference evidence="12" key="1">
    <citation type="journal article" date="2009" name="PLoS Genet.">
        <title>Organised genome dynamics in the Escherichia coli species results in highly diverse adaptive paths.</title>
        <authorList>
            <person name="Touchon M."/>
            <person name="Hoede C."/>
            <person name="Tenaillon O."/>
            <person name="Barbe V."/>
            <person name="Baeriswyl S."/>
            <person name="Bidet P."/>
            <person name="Bingen E."/>
            <person name="Bonacorsi S."/>
            <person name="Bouchier C."/>
            <person name="Bouvet O."/>
            <person name="Calteau A."/>
            <person name="Chiapello H."/>
            <person name="Clermont O."/>
            <person name="Cruveiller S."/>
            <person name="Danchin A."/>
            <person name="Diard M."/>
            <person name="Dossat C."/>
            <person name="Karoui M.E."/>
            <person name="Frapy E."/>
            <person name="Garry L."/>
            <person name="Ghigo J.M."/>
            <person name="Gilles A.M."/>
            <person name="Johnson J."/>
            <person name="Le Bouguenec C."/>
            <person name="Lescat M."/>
            <person name="Mangenot S."/>
            <person name="Martinez-Jehanne V."/>
            <person name="Matic I."/>
            <person name="Nassif X."/>
            <person name="Oztas S."/>
            <person name="Petit M.A."/>
            <person name="Pichon C."/>
            <person name="Rouy Z."/>
            <person name="Ruf C.S."/>
            <person name="Schneider D."/>
            <person name="Tourret J."/>
            <person name="Vacherie B."/>
            <person name="Vallenet D."/>
            <person name="Medigue C."/>
            <person name="Rocha E.P.C."/>
            <person name="Denamur E."/>
        </authorList>
    </citation>
    <scope>NUCLEOTIDE SEQUENCE [LARGE SCALE GENOMIC DNA]</scope>
    <source>
        <strain evidence="12">ATCC 35469 / DSM 13698 / BCRC 15582 / CCUG 18766 / IAM 14443 / JCM 21226 / LMG 7866 / NBRC 102419 / NCTC 12128 / CDC 0568-73</strain>
    </source>
</reference>
<dbReference type="SMART" id="SM00267">
    <property type="entry name" value="GGDEF"/>
    <property type="match status" value="1"/>
</dbReference>
<comment type="cofactor">
    <cofactor evidence="1">
        <name>Mg(2+)</name>
        <dbReference type="ChEBI" id="CHEBI:18420"/>
    </cofactor>
</comment>
<dbReference type="Proteomes" id="UP000000745">
    <property type="component" value="Chromosome"/>
</dbReference>
<proteinExistence type="predicted"/>
<dbReference type="NCBIfam" id="TIGR00254">
    <property type="entry name" value="GGDEF"/>
    <property type="match status" value="1"/>
</dbReference>
<dbReference type="GO" id="GO:1902201">
    <property type="term" value="P:negative regulation of bacterial-type flagellum-dependent cell motility"/>
    <property type="evidence" value="ECO:0007669"/>
    <property type="project" value="TreeGrafter"/>
</dbReference>
<keyword evidence="12" id="KW-1185">Reference proteome</keyword>
<evidence type="ECO:0000256" key="5">
    <source>
        <dbReference type="ARBA" id="ARBA00022741"/>
    </source>
</evidence>
<dbReference type="EC" id="2.7.7.65" evidence="3"/>
<dbReference type="Pfam" id="PF11563">
    <property type="entry name" value="Protoglobin"/>
    <property type="match status" value="1"/>
</dbReference>
<dbReference type="KEGG" id="efe:EFER_2664"/>
<feature type="domain" description="GGDEF" evidence="10">
    <location>
        <begin position="334"/>
        <end position="467"/>
    </location>
</feature>
<dbReference type="Gene3D" id="1.10.490.10">
    <property type="entry name" value="Globins"/>
    <property type="match status" value="1"/>
</dbReference>
<name>B7LMM6_ESCF3</name>
<dbReference type="InterPro" id="IPR000160">
    <property type="entry name" value="GGDEF_dom"/>
</dbReference>
<evidence type="ECO:0000256" key="4">
    <source>
        <dbReference type="ARBA" id="ARBA00015125"/>
    </source>
</evidence>